<name>A0A8H6N2S5_9PEZI</name>
<gene>
    <name evidence="2" type="ORF">CMUS01_12096</name>
</gene>
<reference evidence="2" key="1">
    <citation type="journal article" date="2020" name="Phytopathology">
        <title>Genome Sequence Resources of Colletotrichum truncatum, C. plurivorum, C. musicola, and C. sojae: Four Species Pathogenic to Soybean (Glycine max).</title>
        <authorList>
            <person name="Rogerio F."/>
            <person name="Boufleur T.R."/>
            <person name="Ciampi-Guillardi M."/>
            <person name="Sukno S.A."/>
            <person name="Thon M.R."/>
            <person name="Massola Junior N.S."/>
            <person name="Baroncelli R."/>
        </authorList>
    </citation>
    <scope>NUCLEOTIDE SEQUENCE</scope>
    <source>
        <strain evidence="2">LFN0074</strain>
    </source>
</reference>
<protein>
    <submittedName>
        <fullName evidence="2">Protein kinase</fullName>
    </submittedName>
</protein>
<sequence length="45" mass="4902">MKSFSAILLLAAAVSAQSCDPNGLQRCDGNRIKFCNLAKNNVFDR</sequence>
<dbReference type="PROSITE" id="PS51257">
    <property type="entry name" value="PROKAR_LIPOPROTEIN"/>
    <property type="match status" value="1"/>
</dbReference>
<keyword evidence="2" id="KW-0418">Kinase</keyword>
<dbReference type="AlphaFoldDB" id="A0A8H6N2S5"/>
<comment type="caution">
    <text evidence="2">The sequence shown here is derived from an EMBL/GenBank/DDBJ whole genome shotgun (WGS) entry which is preliminary data.</text>
</comment>
<dbReference type="GO" id="GO:0016301">
    <property type="term" value="F:kinase activity"/>
    <property type="evidence" value="ECO:0007669"/>
    <property type="project" value="UniProtKB-KW"/>
</dbReference>
<keyword evidence="2" id="KW-0808">Transferase</keyword>
<evidence type="ECO:0000313" key="3">
    <source>
        <dbReference type="Proteomes" id="UP000639643"/>
    </source>
</evidence>
<evidence type="ECO:0000256" key="1">
    <source>
        <dbReference type="SAM" id="SignalP"/>
    </source>
</evidence>
<proteinExistence type="predicted"/>
<keyword evidence="3" id="KW-1185">Reference proteome</keyword>
<dbReference type="EMBL" id="WIGM01000654">
    <property type="protein sequence ID" value="KAF6817428.1"/>
    <property type="molecule type" value="Genomic_DNA"/>
</dbReference>
<dbReference type="Proteomes" id="UP000639643">
    <property type="component" value="Unassembled WGS sequence"/>
</dbReference>
<organism evidence="2 3">
    <name type="scientific">Colletotrichum musicola</name>
    <dbReference type="NCBI Taxonomy" id="2175873"/>
    <lineage>
        <taxon>Eukaryota</taxon>
        <taxon>Fungi</taxon>
        <taxon>Dikarya</taxon>
        <taxon>Ascomycota</taxon>
        <taxon>Pezizomycotina</taxon>
        <taxon>Sordariomycetes</taxon>
        <taxon>Hypocreomycetidae</taxon>
        <taxon>Glomerellales</taxon>
        <taxon>Glomerellaceae</taxon>
        <taxon>Colletotrichum</taxon>
        <taxon>Colletotrichum orchidearum species complex</taxon>
    </lineage>
</organism>
<feature type="signal peptide" evidence="1">
    <location>
        <begin position="1"/>
        <end position="16"/>
    </location>
</feature>
<evidence type="ECO:0000313" key="2">
    <source>
        <dbReference type="EMBL" id="KAF6817428.1"/>
    </source>
</evidence>
<accession>A0A8H6N2S5</accession>
<feature type="chain" id="PRO_5034410331" evidence="1">
    <location>
        <begin position="17"/>
        <end position="45"/>
    </location>
</feature>
<keyword evidence="1" id="KW-0732">Signal</keyword>